<keyword evidence="2" id="KW-0326">Glycosidase</keyword>
<dbReference type="GO" id="GO:0004553">
    <property type="term" value="F:hydrolase activity, hydrolyzing O-glycosyl compounds"/>
    <property type="evidence" value="ECO:0007669"/>
    <property type="project" value="InterPro"/>
</dbReference>
<sequence>MWPDLIRKAKEGGLNTTGIQNFGLKIELDEMKLVHISLLHMIIMQLLINMVSAQTSVYVKKPNKAEDEPTCMKWEWRPESIESTVVQGKGDFSINKIVDQNDMANDARDYFWLMVSFELGKDDHMVKVPVSFRFNNSGQVSHVFLSGAYIGSQWPTTGCVPYIFEKNIKLSIGKSLIPFLSVTVGLGKGIAWVNGHNMGWFWPSAIADEDMCKPGTCDYRGQ</sequence>
<dbReference type="InterPro" id="IPR001944">
    <property type="entry name" value="Glycoside_Hdrlase_35"/>
</dbReference>
<evidence type="ECO:0000313" key="5">
    <source>
        <dbReference type="Proteomes" id="UP000239757"/>
    </source>
</evidence>
<dbReference type="AlphaFoldDB" id="A0A2P5XDM8"/>
<gene>
    <name evidence="4" type="ORF">GOBAR_AA19205</name>
</gene>
<name>A0A2P5XDM8_GOSBA</name>
<evidence type="ECO:0000256" key="1">
    <source>
        <dbReference type="ARBA" id="ARBA00022801"/>
    </source>
</evidence>
<dbReference type="OrthoDB" id="1657402at2759"/>
<dbReference type="PANTHER" id="PTHR23421">
    <property type="entry name" value="BETA-GALACTOSIDASE RELATED"/>
    <property type="match status" value="1"/>
</dbReference>
<evidence type="ECO:0000313" key="4">
    <source>
        <dbReference type="EMBL" id="PPS01447.1"/>
    </source>
</evidence>
<dbReference type="EMBL" id="KZ665113">
    <property type="protein sequence ID" value="PPS01447.1"/>
    <property type="molecule type" value="Genomic_DNA"/>
</dbReference>
<accession>A0A2P5XDM8</accession>
<dbReference type="Pfam" id="PF21467">
    <property type="entry name" value="BetaGal_gal-bd"/>
    <property type="match status" value="1"/>
</dbReference>
<dbReference type="InterPro" id="IPR048913">
    <property type="entry name" value="BetaGal_gal-bd"/>
</dbReference>
<dbReference type="Proteomes" id="UP000239757">
    <property type="component" value="Unassembled WGS sequence"/>
</dbReference>
<organism evidence="4 5">
    <name type="scientific">Gossypium barbadense</name>
    <name type="common">Sea Island cotton</name>
    <name type="synonym">Hibiscus barbadensis</name>
    <dbReference type="NCBI Taxonomy" id="3634"/>
    <lineage>
        <taxon>Eukaryota</taxon>
        <taxon>Viridiplantae</taxon>
        <taxon>Streptophyta</taxon>
        <taxon>Embryophyta</taxon>
        <taxon>Tracheophyta</taxon>
        <taxon>Spermatophyta</taxon>
        <taxon>Magnoliopsida</taxon>
        <taxon>eudicotyledons</taxon>
        <taxon>Gunneridae</taxon>
        <taxon>Pentapetalae</taxon>
        <taxon>rosids</taxon>
        <taxon>malvids</taxon>
        <taxon>Malvales</taxon>
        <taxon>Malvaceae</taxon>
        <taxon>Malvoideae</taxon>
        <taxon>Gossypium</taxon>
    </lineage>
</organism>
<proteinExistence type="predicted"/>
<dbReference type="GO" id="GO:0005975">
    <property type="term" value="P:carbohydrate metabolic process"/>
    <property type="evidence" value="ECO:0007669"/>
    <property type="project" value="InterPro"/>
</dbReference>
<keyword evidence="1" id="KW-0378">Hydrolase</keyword>
<evidence type="ECO:0000259" key="3">
    <source>
        <dbReference type="Pfam" id="PF21467"/>
    </source>
</evidence>
<evidence type="ECO:0000256" key="2">
    <source>
        <dbReference type="ARBA" id="ARBA00023295"/>
    </source>
</evidence>
<reference evidence="4 5" key="1">
    <citation type="submission" date="2015-01" db="EMBL/GenBank/DDBJ databases">
        <title>Genome of allotetraploid Gossypium barbadense reveals genomic plasticity and fiber elongation in cotton evolution.</title>
        <authorList>
            <person name="Chen X."/>
            <person name="Liu X."/>
            <person name="Zhao B."/>
            <person name="Zheng H."/>
            <person name="Hu Y."/>
            <person name="Lu G."/>
            <person name="Yang C."/>
            <person name="Chen J."/>
            <person name="Shan C."/>
            <person name="Zhang L."/>
            <person name="Zhou Y."/>
            <person name="Wang L."/>
            <person name="Guo W."/>
            <person name="Bai Y."/>
            <person name="Ruan J."/>
            <person name="Shangguan X."/>
            <person name="Mao Y."/>
            <person name="Jiang J."/>
            <person name="Zhu Y."/>
            <person name="Lei J."/>
            <person name="Kang H."/>
            <person name="Chen S."/>
            <person name="He X."/>
            <person name="Wang R."/>
            <person name="Wang Y."/>
            <person name="Chen J."/>
            <person name="Wang L."/>
            <person name="Yu S."/>
            <person name="Wang B."/>
            <person name="Wei J."/>
            <person name="Song S."/>
            <person name="Lu X."/>
            <person name="Gao Z."/>
            <person name="Gu W."/>
            <person name="Deng X."/>
            <person name="Ma D."/>
            <person name="Wang S."/>
            <person name="Liang W."/>
            <person name="Fang L."/>
            <person name="Cai C."/>
            <person name="Zhu X."/>
            <person name="Zhou B."/>
            <person name="Zhang Y."/>
            <person name="Chen Z."/>
            <person name="Xu S."/>
            <person name="Zhu R."/>
            <person name="Wang S."/>
            <person name="Zhang T."/>
            <person name="Zhao G."/>
        </authorList>
    </citation>
    <scope>NUCLEOTIDE SEQUENCE [LARGE SCALE GENOMIC DNA]</scope>
    <source>
        <strain evidence="5">cv. Xinhai21</strain>
        <tissue evidence="4">Leaf</tissue>
    </source>
</reference>
<feature type="domain" description="Beta-galactosidase galactose-binding" evidence="3">
    <location>
        <begin position="177"/>
        <end position="204"/>
    </location>
</feature>
<protein>
    <recommendedName>
        <fullName evidence="3">Beta-galactosidase galactose-binding domain-containing protein</fullName>
    </recommendedName>
</protein>
<dbReference type="Gene3D" id="2.60.120.260">
    <property type="entry name" value="Galactose-binding domain-like"/>
    <property type="match status" value="1"/>
</dbReference>